<dbReference type="OrthoDB" id="347244at2759"/>
<reference evidence="3" key="1">
    <citation type="submission" date="2021-01" db="EMBL/GenBank/DDBJ databases">
        <authorList>
            <person name="Zahm M."/>
            <person name="Roques C."/>
            <person name="Cabau C."/>
            <person name="Klopp C."/>
            <person name="Donnadieu C."/>
            <person name="Jouanno E."/>
            <person name="Lampietro C."/>
            <person name="Louis A."/>
            <person name="Herpin A."/>
            <person name="Echchiki A."/>
            <person name="Berthelot C."/>
            <person name="Parey E."/>
            <person name="Roest-Crollius H."/>
            <person name="Braasch I."/>
            <person name="Postlethwait J."/>
            <person name="Bobe J."/>
            <person name="Montfort J."/>
            <person name="Bouchez O."/>
            <person name="Begum T."/>
            <person name="Mejri S."/>
            <person name="Adams A."/>
            <person name="Chen W.-J."/>
            <person name="Guiguen Y."/>
        </authorList>
    </citation>
    <scope>NUCLEOTIDE SEQUENCE</scope>
    <source>
        <strain evidence="3">YG-15Mar2019-1</strain>
        <tissue evidence="3">Brain</tissue>
    </source>
</reference>
<dbReference type="Proteomes" id="UP001046870">
    <property type="component" value="Chromosome 2"/>
</dbReference>
<name>A0A9D3TKC7_MEGAT</name>
<comment type="caution">
    <text evidence="3">The sequence shown here is derived from an EMBL/GenBank/DDBJ whole genome shotgun (WGS) entry which is preliminary data.</text>
</comment>
<keyword evidence="4" id="KW-1185">Reference proteome</keyword>
<dbReference type="InterPro" id="IPR031390">
    <property type="entry name" value="OFCC1"/>
</dbReference>
<proteinExistence type="predicted"/>
<sequence length="323" mass="37310">MFLSELGLSQWRSPEFCFIMLLLALIWFVRLYLHYCSQWLFLQAIAVPVNKFRFHPHTVELVYQNSLLHTREELAMVVRLAYSAEEPTADAAKLYWHFRRTEYSGVPGVLITLFLYTVLFLCSLTILYIYFLRLHNNGRMLDIFQRLHGKEDTFFIPYDLEVSNQELSYIVKKAEQWRGFNGERRKVAVYDYIWTEDPSAGCAISSCDPQHSTGPSGAAPSREISTHVSVYTLHLNGQRELYRHFLRQPDGAIVEVTGDMDSVEPPQSVIARMRQRQEKNTGTCTTHHLRERKKKKAALRSHRVEPAGRSCSESGAVPKHLGL</sequence>
<organism evidence="3 4">
    <name type="scientific">Megalops atlanticus</name>
    <name type="common">Tarpon</name>
    <name type="synonym">Clupea gigantea</name>
    <dbReference type="NCBI Taxonomy" id="7932"/>
    <lineage>
        <taxon>Eukaryota</taxon>
        <taxon>Metazoa</taxon>
        <taxon>Chordata</taxon>
        <taxon>Craniata</taxon>
        <taxon>Vertebrata</taxon>
        <taxon>Euteleostomi</taxon>
        <taxon>Actinopterygii</taxon>
        <taxon>Neopterygii</taxon>
        <taxon>Teleostei</taxon>
        <taxon>Elopiformes</taxon>
        <taxon>Megalopidae</taxon>
        <taxon>Megalops</taxon>
    </lineage>
</organism>
<evidence type="ECO:0000313" key="4">
    <source>
        <dbReference type="Proteomes" id="UP001046870"/>
    </source>
</evidence>
<keyword evidence="2" id="KW-1133">Transmembrane helix</keyword>
<gene>
    <name evidence="3" type="ORF">MATL_G00036700</name>
</gene>
<keyword evidence="2" id="KW-0812">Transmembrane</keyword>
<feature type="transmembrane region" description="Helical" evidence="2">
    <location>
        <begin position="16"/>
        <end position="33"/>
    </location>
</feature>
<keyword evidence="2" id="KW-0472">Membrane</keyword>
<dbReference type="AlphaFoldDB" id="A0A9D3TKC7"/>
<accession>A0A9D3TKC7</accession>
<dbReference type="PANTHER" id="PTHR33862:SF3">
    <property type="entry name" value="OROFACIAL CLEFT 1 CANDIDATE GENE 1 PROTEIN"/>
    <property type="match status" value="1"/>
</dbReference>
<evidence type="ECO:0000256" key="1">
    <source>
        <dbReference type="SAM" id="MobiDB-lite"/>
    </source>
</evidence>
<evidence type="ECO:0000313" key="3">
    <source>
        <dbReference type="EMBL" id="KAG7488614.1"/>
    </source>
</evidence>
<feature type="region of interest" description="Disordered" evidence="1">
    <location>
        <begin position="293"/>
        <end position="323"/>
    </location>
</feature>
<dbReference type="EMBL" id="JAFDVH010000002">
    <property type="protein sequence ID" value="KAG7488614.1"/>
    <property type="molecule type" value="Genomic_DNA"/>
</dbReference>
<feature type="transmembrane region" description="Helical" evidence="2">
    <location>
        <begin position="109"/>
        <end position="131"/>
    </location>
</feature>
<dbReference type="PANTHER" id="PTHR33862">
    <property type="entry name" value="OROFACIAL CLEFT 1 CANDIDATE GENE 1 PROTEIN"/>
    <property type="match status" value="1"/>
</dbReference>
<protein>
    <submittedName>
        <fullName evidence="3">Uncharacterized protein</fullName>
    </submittedName>
</protein>
<evidence type="ECO:0000256" key="2">
    <source>
        <dbReference type="SAM" id="Phobius"/>
    </source>
</evidence>